<feature type="domain" description="ATP-grasp" evidence="11">
    <location>
        <begin position="143"/>
        <end position="327"/>
    </location>
</feature>
<keyword evidence="7 10" id="KW-0067">ATP-binding</keyword>
<evidence type="ECO:0000256" key="3">
    <source>
        <dbReference type="ARBA" id="ARBA00022598"/>
    </source>
</evidence>
<dbReference type="Gene3D" id="3.30.1490.20">
    <property type="entry name" value="ATP-grasp fold, A domain"/>
    <property type="match status" value="1"/>
</dbReference>
<sequence>MTGHREAQLFVVDPITRLRPAKDSSVALMQAAQRAGLAVWACTQADLSTAATADGAHRPRAWAQPLHLAEMAATPEGWTVPDPWVEAGEPRELPLDHFRWIWMRKDPPVDEAYLYATQLLEMAEAVGVRVLNRPAALRAWNEKLGALRFSHRMAPSMVSARVEQLAAFAAGHEEVVLKPLAGRAGQGVVRATAAAPGLKALLELVTLQETLPVMVQAFLPGVSAGDKRILLVDGEPLGAVNRLPKEGEFRSNLALGGAPVAAELSDTELHICAELAPVLRAEGLFFVGIDVIDGRLSEINVTSPTGVREVERLGRLPLADQIIERLLVS</sequence>
<keyword evidence="4 10" id="KW-0317">Glutathione biosynthesis</keyword>
<dbReference type="NCBIfam" id="NF003573">
    <property type="entry name" value="PRK05246.1"/>
    <property type="match status" value="1"/>
</dbReference>
<evidence type="ECO:0000313" key="13">
    <source>
        <dbReference type="Proteomes" id="UP001302329"/>
    </source>
</evidence>
<dbReference type="Proteomes" id="UP001302329">
    <property type="component" value="Unassembled WGS sequence"/>
</dbReference>
<evidence type="ECO:0000256" key="6">
    <source>
        <dbReference type="ARBA" id="ARBA00022741"/>
    </source>
</evidence>
<keyword evidence="5" id="KW-0479">Metal-binding</keyword>
<proteinExistence type="inferred from homology"/>
<dbReference type="InterPro" id="IPR004215">
    <property type="entry name" value="GSHS_N"/>
</dbReference>
<dbReference type="SUPFAM" id="SSF52440">
    <property type="entry name" value="PreATP-grasp domain"/>
    <property type="match status" value="1"/>
</dbReference>
<dbReference type="Pfam" id="PF02955">
    <property type="entry name" value="GSH-S_ATP"/>
    <property type="match status" value="1"/>
</dbReference>
<name>A0ABU5SY98_9CYAN</name>
<comment type="cofactor">
    <cofactor evidence="1">
        <name>Mn(2+)</name>
        <dbReference type="ChEBI" id="CHEBI:29035"/>
    </cofactor>
</comment>
<evidence type="ECO:0000256" key="4">
    <source>
        <dbReference type="ARBA" id="ARBA00022684"/>
    </source>
</evidence>
<dbReference type="NCBIfam" id="TIGR01380">
    <property type="entry name" value="glut_syn"/>
    <property type="match status" value="1"/>
</dbReference>
<comment type="similarity">
    <text evidence="10">Belongs to the prokaryotic GSH synthase family.</text>
</comment>
<dbReference type="PANTHER" id="PTHR21621">
    <property type="entry name" value="RIBOSOMAL PROTEIN S6 MODIFICATION PROTEIN"/>
    <property type="match status" value="1"/>
</dbReference>
<keyword evidence="9" id="KW-0464">Manganese</keyword>
<evidence type="ECO:0000256" key="2">
    <source>
        <dbReference type="ARBA" id="ARBA00001946"/>
    </source>
</evidence>
<dbReference type="HAMAP" id="MF_00162">
    <property type="entry name" value="GSH_S"/>
    <property type="match status" value="1"/>
</dbReference>
<keyword evidence="8" id="KW-0460">Magnesium</keyword>
<evidence type="ECO:0000256" key="10">
    <source>
        <dbReference type="HAMAP-Rule" id="MF_00162"/>
    </source>
</evidence>
<dbReference type="EMBL" id="JAYGHY010000052">
    <property type="protein sequence ID" value="MEA5443490.1"/>
    <property type="molecule type" value="Genomic_DNA"/>
</dbReference>
<evidence type="ECO:0000256" key="8">
    <source>
        <dbReference type="ARBA" id="ARBA00022842"/>
    </source>
</evidence>
<dbReference type="InterPro" id="IPR016185">
    <property type="entry name" value="PreATP-grasp_dom_sf"/>
</dbReference>
<dbReference type="InterPro" id="IPR011761">
    <property type="entry name" value="ATP-grasp"/>
</dbReference>
<organism evidence="12 13">
    <name type="scientific">Cyanobium gracile UHCC 0281</name>
    <dbReference type="NCBI Taxonomy" id="3110309"/>
    <lineage>
        <taxon>Bacteria</taxon>
        <taxon>Bacillati</taxon>
        <taxon>Cyanobacteriota</taxon>
        <taxon>Cyanophyceae</taxon>
        <taxon>Synechococcales</taxon>
        <taxon>Prochlorococcaceae</taxon>
        <taxon>Cyanobium</taxon>
    </lineage>
</organism>
<dbReference type="PANTHER" id="PTHR21621:SF4">
    <property type="entry name" value="GLUTATHIONE SYNTHETASE"/>
    <property type="match status" value="1"/>
</dbReference>
<evidence type="ECO:0000259" key="11">
    <source>
        <dbReference type="PROSITE" id="PS50975"/>
    </source>
</evidence>
<dbReference type="Gene3D" id="3.40.50.20">
    <property type="match status" value="1"/>
</dbReference>
<comment type="cofactor">
    <cofactor evidence="2">
        <name>Mg(2+)</name>
        <dbReference type="ChEBI" id="CHEBI:18420"/>
    </cofactor>
</comment>
<keyword evidence="3 10" id="KW-0436">Ligase</keyword>
<dbReference type="Pfam" id="PF02951">
    <property type="entry name" value="GSH-S_N"/>
    <property type="match status" value="1"/>
</dbReference>
<evidence type="ECO:0000256" key="9">
    <source>
        <dbReference type="ARBA" id="ARBA00023211"/>
    </source>
</evidence>
<accession>A0ABU5SY98</accession>
<evidence type="ECO:0000256" key="7">
    <source>
        <dbReference type="ARBA" id="ARBA00022840"/>
    </source>
</evidence>
<comment type="pathway">
    <text evidence="10">Sulfur metabolism; glutathione biosynthesis; glutathione from L-cysteine and L-glutamate: step 2/2.</text>
</comment>
<evidence type="ECO:0000256" key="1">
    <source>
        <dbReference type="ARBA" id="ARBA00001936"/>
    </source>
</evidence>
<evidence type="ECO:0000256" key="5">
    <source>
        <dbReference type="ARBA" id="ARBA00022723"/>
    </source>
</evidence>
<dbReference type="InterPro" id="IPR004218">
    <property type="entry name" value="GSHS_ATP-bd"/>
</dbReference>
<keyword evidence="13" id="KW-1185">Reference proteome</keyword>
<dbReference type="SUPFAM" id="SSF56059">
    <property type="entry name" value="Glutathione synthetase ATP-binding domain-like"/>
    <property type="match status" value="1"/>
</dbReference>
<dbReference type="PROSITE" id="PS50975">
    <property type="entry name" value="ATP_GRASP"/>
    <property type="match status" value="1"/>
</dbReference>
<dbReference type="RefSeq" id="WP_323357475.1">
    <property type="nucleotide sequence ID" value="NZ_JAYGHY010000052.1"/>
</dbReference>
<dbReference type="EC" id="6.3.2.3" evidence="10"/>
<dbReference type="InterPro" id="IPR013815">
    <property type="entry name" value="ATP_grasp_subdomain_1"/>
</dbReference>
<protein>
    <recommendedName>
        <fullName evidence="10">Glutathione synthetase</fullName>
        <ecNumber evidence="10">6.3.2.3</ecNumber>
    </recommendedName>
    <alternativeName>
        <fullName evidence="10">GSH synthetase</fullName>
        <shortName evidence="10">GSH-S</shortName>
        <shortName evidence="10">GSHase</shortName>
    </alternativeName>
    <alternativeName>
        <fullName evidence="10">Glutathione synthase</fullName>
    </alternativeName>
</protein>
<comment type="catalytic activity">
    <reaction evidence="10">
        <text>gamma-L-glutamyl-L-cysteine + glycine + ATP = glutathione + ADP + phosphate + H(+)</text>
        <dbReference type="Rhea" id="RHEA:13557"/>
        <dbReference type="ChEBI" id="CHEBI:15378"/>
        <dbReference type="ChEBI" id="CHEBI:30616"/>
        <dbReference type="ChEBI" id="CHEBI:43474"/>
        <dbReference type="ChEBI" id="CHEBI:57305"/>
        <dbReference type="ChEBI" id="CHEBI:57925"/>
        <dbReference type="ChEBI" id="CHEBI:58173"/>
        <dbReference type="ChEBI" id="CHEBI:456216"/>
        <dbReference type="EC" id="6.3.2.3"/>
    </reaction>
</comment>
<evidence type="ECO:0000313" key="12">
    <source>
        <dbReference type="EMBL" id="MEA5443490.1"/>
    </source>
</evidence>
<comment type="caution">
    <text evidence="12">The sequence shown here is derived from an EMBL/GenBank/DDBJ whole genome shotgun (WGS) entry which is preliminary data.</text>
</comment>
<dbReference type="Gene3D" id="3.30.470.20">
    <property type="entry name" value="ATP-grasp fold, B domain"/>
    <property type="match status" value="1"/>
</dbReference>
<gene>
    <name evidence="10 12" type="primary">gshB</name>
    <name evidence="12" type="ORF">VB739_13080</name>
</gene>
<keyword evidence="6 10" id="KW-0547">Nucleotide-binding</keyword>
<dbReference type="GO" id="GO:0004363">
    <property type="term" value="F:glutathione synthase activity"/>
    <property type="evidence" value="ECO:0007669"/>
    <property type="project" value="UniProtKB-EC"/>
</dbReference>
<reference evidence="12 13" key="1">
    <citation type="submission" date="2023-12" db="EMBL/GenBank/DDBJ databases">
        <title>Baltic Sea Cyanobacteria.</title>
        <authorList>
            <person name="Delbaje E."/>
            <person name="Fewer D.P."/>
            <person name="Shishido T.K."/>
        </authorList>
    </citation>
    <scope>NUCLEOTIDE SEQUENCE [LARGE SCALE GENOMIC DNA]</scope>
    <source>
        <strain evidence="12 13">UHCC 0281</strain>
    </source>
</reference>
<dbReference type="InterPro" id="IPR006284">
    <property type="entry name" value="Glut_synth_pro"/>
</dbReference>